<proteinExistence type="predicted"/>
<name>A0AAV4UCE5_CAEEX</name>
<dbReference type="EMBL" id="BPLR01012642">
    <property type="protein sequence ID" value="GIY55454.1"/>
    <property type="molecule type" value="Genomic_DNA"/>
</dbReference>
<keyword evidence="2" id="KW-1185">Reference proteome</keyword>
<dbReference type="Proteomes" id="UP001054945">
    <property type="component" value="Unassembled WGS sequence"/>
</dbReference>
<evidence type="ECO:0000313" key="1">
    <source>
        <dbReference type="EMBL" id="GIY55454.1"/>
    </source>
</evidence>
<evidence type="ECO:0000313" key="2">
    <source>
        <dbReference type="Proteomes" id="UP001054945"/>
    </source>
</evidence>
<comment type="caution">
    <text evidence="1">The sequence shown here is derived from an EMBL/GenBank/DDBJ whole genome shotgun (WGS) entry which is preliminary data.</text>
</comment>
<dbReference type="AlphaFoldDB" id="A0AAV4UCE5"/>
<organism evidence="1 2">
    <name type="scientific">Caerostris extrusa</name>
    <name type="common">Bark spider</name>
    <name type="synonym">Caerostris bankana</name>
    <dbReference type="NCBI Taxonomy" id="172846"/>
    <lineage>
        <taxon>Eukaryota</taxon>
        <taxon>Metazoa</taxon>
        <taxon>Ecdysozoa</taxon>
        <taxon>Arthropoda</taxon>
        <taxon>Chelicerata</taxon>
        <taxon>Arachnida</taxon>
        <taxon>Araneae</taxon>
        <taxon>Araneomorphae</taxon>
        <taxon>Entelegynae</taxon>
        <taxon>Araneoidea</taxon>
        <taxon>Araneidae</taxon>
        <taxon>Caerostris</taxon>
    </lineage>
</organism>
<protein>
    <submittedName>
        <fullName evidence="1">Uncharacterized protein</fullName>
    </submittedName>
</protein>
<reference evidence="1 2" key="1">
    <citation type="submission" date="2021-06" db="EMBL/GenBank/DDBJ databases">
        <title>Caerostris extrusa draft genome.</title>
        <authorList>
            <person name="Kono N."/>
            <person name="Arakawa K."/>
        </authorList>
    </citation>
    <scope>NUCLEOTIDE SEQUENCE [LARGE SCALE GENOMIC DNA]</scope>
</reference>
<gene>
    <name evidence="1" type="ORF">CEXT_806541</name>
</gene>
<sequence length="86" mass="9468">MNLTNECDEQPIAGGFTGSACCPFQELTKSSKTAWKRPTGVKMQPRPTCNPGLLFPPQHLDSERVPVVDSDVFVSPRQRTSECSQT</sequence>
<accession>A0AAV4UCE5</accession>